<feature type="compositionally biased region" description="Polar residues" evidence="12">
    <location>
        <begin position="561"/>
        <end position="573"/>
    </location>
</feature>
<dbReference type="PANTHER" id="PTHR32121:SF0">
    <property type="entry name" value="PCNA-INTERACTING PARTNER"/>
    <property type="match status" value="1"/>
</dbReference>
<keyword evidence="9" id="KW-0539">Nucleus</keyword>
<dbReference type="GO" id="GO:0006281">
    <property type="term" value="P:DNA repair"/>
    <property type="evidence" value="ECO:0007669"/>
    <property type="project" value="UniProtKB-KW"/>
</dbReference>
<keyword evidence="6" id="KW-0227">DNA damage</keyword>
<dbReference type="GO" id="GO:0005737">
    <property type="term" value="C:cytoplasm"/>
    <property type="evidence" value="ECO:0007669"/>
    <property type="project" value="UniProtKB-SubCell"/>
</dbReference>
<dbReference type="GO" id="GO:0005634">
    <property type="term" value="C:nucleus"/>
    <property type="evidence" value="ECO:0007669"/>
    <property type="project" value="UniProtKB-SubCell"/>
</dbReference>
<evidence type="ECO:0000256" key="3">
    <source>
        <dbReference type="ARBA" id="ARBA00009135"/>
    </source>
</evidence>
<evidence type="ECO:0000256" key="11">
    <source>
        <dbReference type="ARBA" id="ARBA00032731"/>
    </source>
</evidence>
<dbReference type="GO" id="GO:2000042">
    <property type="term" value="P:negative regulation of double-strand break repair via homologous recombination"/>
    <property type="evidence" value="ECO:0007669"/>
    <property type="project" value="InterPro"/>
</dbReference>
<dbReference type="PANTHER" id="PTHR32121">
    <property type="entry name" value="PCNA-INTERACTING PARTNER"/>
    <property type="match status" value="1"/>
</dbReference>
<proteinExistence type="evidence at transcript level"/>
<dbReference type="GO" id="GO:0003677">
    <property type="term" value="F:DNA binding"/>
    <property type="evidence" value="ECO:0007669"/>
    <property type="project" value="UniProtKB-KW"/>
</dbReference>
<organism evidence="13">
    <name type="scientific">Amblyomma aureolatum</name>
    <dbReference type="NCBI Taxonomy" id="187763"/>
    <lineage>
        <taxon>Eukaryota</taxon>
        <taxon>Metazoa</taxon>
        <taxon>Ecdysozoa</taxon>
        <taxon>Arthropoda</taxon>
        <taxon>Chelicerata</taxon>
        <taxon>Arachnida</taxon>
        <taxon>Acari</taxon>
        <taxon>Parasitiformes</taxon>
        <taxon>Ixodida</taxon>
        <taxon>Ixodoidea</taxon>
        <taxon>Ixodidae</taxon>
        <taxon>Amblyomminae</taxon>
        <taxon>Amblyomma</taxon>
    </lineage>
</organism>
<evidence type="ECO:0000256" key="10">
    <source>
        <dbReference type="ARBA" id="ARBA00031632"/>
    </source>
</evidence>
<reference evidence="13" key="1">
    <citation type="journal article" date="2017" name="Front. Cell. Infect. Microbiol.">
        <title>The Distinct Transcriptional Response of the Midgut of Amblyomma sculptum and Amblyomma aureolatum Ticks to Rickettsia rickettsii Correlates to Their Differences in Susceptibility to Infection.</title>
        <authorList>
            <person name="Martins L.A."/>
            <person name="Galletti M.F.B.M."/>
            <person name="Ribeiro J.M."/>
            <person name="Fujita A."/>
            <person name="Costa F.B."/>
            <person name="Labruna M.B."/>
            <person name="Daffre S."/>
            <person name="Fogaca A.C."/>
        </authorList>
    </citation>
    <scope>NUCLEOTIDE SEQUENCE</scope>
</reference>
<evidence type="ECO:0000256" key="12">
    <source>
        <dbReference type="SAM" id="MobiDB-lite"/>
    </source>
</evidence>
<evidence type="ECO:0000256" key="2">
    <source>
        <dbReference type="ARBA" id="ARBA00004496"/>
    </source>
</evidence>
<keyword evidence="7" id="KW-0238">DNA-binding</keyword>
<evidence type="ECO:0000256" key="9">
    <source>
        <dbReference type="ARBA" id="ARBA00023242"/>
    </source>
</evidence>
<evidence type="ECO:0000256" key="1">
    <source>
        <dbReference type="ARBA" id="ARBA00004123"/>
    </source>
</evidence>
<comment type="similarity">
    <text evidence="3">Belongs to the PARI family.</text>
</comment>
<name>A0A1E1XDE2_9ACAR</name>
<dbReference type="GO" id="GO:0000785">
    <property type="term" value="C:chromatin"/>
    <property type="evidence" value="ECO:0007669"/>
    <property type="project" value="TreeGrafter"/>
</dbReference>
<evidence type="ECO:0000313" key="13">
    <source>
        <dbReference type="EMBL" id="JAT97272.1"/>
    </source>
</evidence>
<evidence type="ECO:0000256" key="4">
    <source>
        <dbReference type="ARBA" id="ARBA00014320"/>
    </source>
</evidence>
<sequence length="573" mass="64370">FLWTAYDPSVKNAVFEHVKEEAGQKKLYILRTEALADDLSDCTVFGFLTNALRKRNTFVNSSTTVLSVPEHLQAIHLCTARVKQREGSEFDALATEVAHADIRYQKCLSKPSVPIESEYVQEYVEFLSHTNTVNNWQVLRKCRDALENDSTFAAHLANSVYLVHGPITTDFSKECIELLCQGRKVRRIATEAPLDLSANEDYNIEDVSVSSEVVDVPQPDDSTVEKWDSNTVGYMVCATNAFLRVLLNSRDELALATAMASPVIELPHDAFTQLKRLSLAKKMPMCQAAISYVKRARLGGNSYAAPEDCSLKPYVYKLALFVDLLNDLQRAVEEEFPTADAVVNIVSTVVLRIWFAKRHGLVWEKVVHFKTELTRLVRRFQDEEGTGNVDDAKDGVLGSATLNILQHLSDFLSTRRISCSTASLIYNHGHHGTPLNIPEMMKYFKTPVSEDEDDDGYDVPLHERLAKKCQSGGEQEFLSSLHADDDNKNKRKSRRSKQVHKTNLGLQLEDELYIPPKVYAIRDEAPPPEFNSVGKKVAKRSILAEMEGTNKKKKTSNNSSVDQAKITSFFSKS</sequence>
<evidence type="ECO:0000256" key="6">
    <source>
        <dbReference type="ARBA" id="ARBA00022763"/>
    </source>
</evidence>
<evidence type="ECO:0000256" key="5">
    <source>
        <dbReference type="ARBA" id="ARBA00022490"/>
    </source>
</evidence>
<feature type="region of interest" description="Disordered" evidence="12">
    <location>
        <begin position="544"/>
        <end position="573"/>
    </location>
</feature>
<accession>A0A1E1XDE2</accession>
<keyword evidence="8" id="KW-0234">DNA repair</keyword>
<protein>
    <recommendedName>
        <fullName evidence="4">PCNA-interacting partner</fullName>
    </recommendedName>
    <alternativeName>
        <fullName evidence="10">PARP-1 binding protein</fullName>
    </alternativeName>
    <alternativeName>
        <fullName evidence="11">PARP1-binding protein</fullName>
    </alternativeName>
</protein>
<keyword evidence="5" id="KW-0963">Cytoplasm</keyword>
<comment type="subcellular location">
    <subcellularLocation>
        <location evidence="2">Cytoplasm</location>
    </subcellularLocation>
    <subcellularLocation>
        <location evidence="1">Nucleus</location>
    </subcellularLocation>
</comment>
<dbReference type="Gene3D" id="1.10.486.10">
    <property type="entry name" value="PCRA, domain 4"/>
    <property type="match status" value="1"/>
</dbReference>
<dbReference type="EMBL" id="GFAC01001916">
    <property type="protein sequence ID" value="JAT97272.1"/>
    <property type="molecule type" value="mRNA"/>
</dbReference>
<feature type="non-terminal residue" evidence="13">
    <location>
        <position position="1"/>
    </location>
</feature>
<evidence type="ECO:0000256" key="8">
    <source>
        <dbReference type="ARBA" id="ARBA00023204"/>
    </source>
</evidence>
<evidence type="ECO:0000256" key="7">
    <source>
        <dbReference type="ARBA" id="ARBA00023125"/>
    </source>
</evidence>
<dbReference type="AlphaFoldDB" id="A0A1E1XDE2"/>
<feature type="compositionally biased region" description="Basic residues" evidence="12">
    <location>
        <begin position="489"/>
        <end position="500"/>
    </location>
</feature>
<dbReference type="InterPro" id="IPR038932">
    <property type="entry name" value="PARPBP"/>
</dbReference>
<feature type="region of interest" description="Disordered" evidence="12">
    <location>
        <begin position="477"/>
        <end position="502"/>
    </location>
</feature>